<evidence type="ECO:0000256" key="7">
    <source>
        <dbReference type="ARBA" id="ARBA00023180"/>
    </source>
</evidence>
<feature type="domain" description="Ig-like" evidence="10">
    <location>
        <begin position="145"/>
        <end position="238"/>
    </location>
</feature>
<evidence type="ECO:0000256" key="5">
    <source>
        <dbReference type="ARBA" id="ARBA00023136"/>
    </source>
</evidence>
<keyword evidence="8" id="KW-1133">Transmembrane helix</keyword>
<dbReference type="InterPro" id="IPR052051">
    <property type="entry name" value="TCR_complex_component"/>
</dbReference>
<dbReference type="InterPro" id="IPR013106">
    <property type="entry name" value="Ig_V-set"/>
</dbReference>
<dbReference type="Gene3D" id="2.60.40.10">
    <property type="entry name" value="Immunoglobulins"/>
    <property type="match status" value="2"/>
</dbReference>
<dbReference type="CDD" id="cd00099">
    <property type="entry name" value="IgV"/>
    <property type="match status" value="1"/>
</dbReference>
<evidence type="ECO:0000256" key="3">
    <source>
        <dbReference type="ARBA" id="ARBA00022729"/>
    </source>
</evidence>
<dbReference type="PANTHER" id="PTHR19433:SF127">
    <property type="entry name" value="NITR9"/>
    <property type="match status" value="1"/>
</dbReference>
<evidence type="ECO:0000256" key="1">
    <source>
        <dbReference type="ARBA" id="ARBA00004236"/>
    </source>
</evidence>
<evidence type="ECO:0000313" key="12">
    <source>
        <dbReference type="RefSeq" id="XP_028992283.1"/>
    </source>
</evidence>
<evidence type="ECO:0000256" key="2">
    <source>
        <dbReference type="ARBA" id="ARBA00022475"/>
    </source>
</evidence>
<evidence type="ECO:0000256" key="4">
    <source>
        <dbReference type="ARBA" id="ARBA00022859"/>
    </source>
</evidence>
<protein>
    <submittedName>
        <fullName evidence="12">Uncharacterized protein LOC114847085</fullName>
    </submittedName>
</protein>
<keyword evidence="4" id="KW-0391">Immunity</keyword>
<name>A0A6P7LDM1_BETSP</name>
<dbReference type="InterPro" id="IPR003599">
    <property type="entry name" value="Ig_sub"/>
</dbReference>
<keyword evidence="3 9" id="KW-0732">Signal</keyword>
<dbReference type="SMART" id="SM00409">
    <property type="entry name" value="IG"/>
    <property type="match status" value="2"/>
</dbReference>
<evidence type="ECO:0000256" key="6">
    <source>
        <dbReference type="ARBA" id="ARBA00023157"/>
    </source>
</evidence>
<dbReference type="GO" id="GO:0002376">
    <property type="term" value="P:immune system process"/>
    <property type="evidence" value="ECO:0007669"/>
    <property type="project" value="UniProtKB-KW"/>
</dbReference>
<evidence type="ECO:0000259" key="10">
    <source>
        <dbReference type="PROSITE" id="PS50835"/>
    </source>
</evidence>
<dbReference type="OrthoDB" id="6370831at2759"/>
<dbReference type="PANTHER" id="PTHR19433">
    <property type="entry name" value="T-CELL RECEPTOR ALPHA CHAIN V REGION-RELATED"/>
    <property type="match status" value="1"/>
</dbReference>
<sequence length="296" mass="33134">MAASRIVFYLTSLFVCKMAQMTDLKSSSSFQQWSSFVSVKVGDKVSLFCFYEAGFSLRLYWFKQPMGHKPQFMATFNQYDDVNHAFYDEFRNNPRYLLKSDSGKNHLTITDVDISDSATYYCLSTYSYRAKIVNVTTVSVKGSDSNLTALVHQSASGSIQPGGSVTLNCIIQTGTCDGQHSVYWFKNSGEALPGLIYSHGDRNDQCERKPDIRTHTCVYNLPLQSLNASDAGTYYCAIALCGHIVFGNGTELDLKYQDSHLVNVLRSALIFTSLLSVLLAFLVCKVMNNHLWGNKH</sequence>
<dbReference type="Pfam" id="PF07686">
    <property type="entry name" value="V-set"/>
    <property type="match status" value="2"/>
</dbReference>
<keyword evidence="6" id="KW-1015">Disulfide bond</keyword>
<dbReference type="AlphaFoldDB" id="A0A6P7LDM1"/>
<keyword evidence="7" id="KW-0325">Glycoprotein</keyword>
<comment type="subcellular location">
    <subcellularLocation>
        <location evidence="1">Cell membrane</location>
    </subcellularLocation>
</comment>
<feature type="domain" description="Ig-like" evidence="10">
    <location>
        <begin position="42"/>
        <end position="139"/>
    </location>
</feature>
<keyword evidence="5 8" id="KW-0472">Membrane</keyword>
<evidence type="ECO:0000256" key="8">
    <source>
        <dbReference type="SAM" id="Phobius"/>
    </source>
</evidence>
<dbReference type="KEGG" id="bspl:114847085"/>
<dbReference type="InterPro" id="IPR007110">
    <property type="entry name" value="Ig-like_dom"/>
</dbReference>
<dbReference type="SMART" id="SM00406">
    <property type="entry name" value="IGv"/>
    <property type="match status" value="2"/>
</dbReference>
<accession>A0A6P7LDM1</accession>
<dbReference type="RefSeq" id="XP_028992283.1">
    <property type="nucleotide sequence ID" value="XM_029136450.3"/>
</dbReference>
<dbReference type="InParanoid" id="A0A6P7LDM1"/>
<keyword evidence="2" id="KW-1003">Cell membrane</keyword>
<proteinExistence type="predicted"/>
<dbReference type="GO" id="GO:0005886">
    <property type="term" value="C:plasma membrane"/>
    <property type="evidence" value="ECO:0007669"/>
    <property type="project" value="UniProtKB-SubCell"/>
</dbReference>
<dbReference type="InterPro" id="IPR036179">
    <property type="entry name" value="Ig-like_dom_sf"/>
</dbReference>
<organism evidence="11 12">
    <name type="scientific">Betta splendens</name>
    <name type="common">Siamese fighting fish</name>
    <dbReference type="NCBI Taxonomy" id="158456"/>
    <lineage>
        <taxon>Eukaryota</taxon>
        <taxon>Metazoa</taxon>
        <taxon>Chordata</taxon>
        <taxon>Craniata</taxon>
        <taxon>Vertebrata</taxon>
        <taxon>Euteleostomi</taxon>
        <taxon>Actinopterygii</taxon>
        <taxon>Neopterygii</taxon>
        <taxon>Teleostei</taxon>
        <taxon>Neoteleostei</taxon>
        <taxon>Acanthomorphata</taxon>
        <taxon>Anabantaria</taxon>
        <taxon>Anabantiformes</taxon>
        <taxon>Anabantoidei</taxon>
        <taxon>Osphronemidae</taxon>
        <taxon>Betta</taxon>
    </lineage>
</organism>
<feature type="transmembrane region" description="Helical" evidence="8">
    <location>
        <begin position="264"/>
        <end position="283"/>
    </location>
</feature>
<dbReference type="Proteomes" id="UP000515150">
    <property type="component" value="Chromosome 2"/>
</dbReference>
<feature type="signal peptide" evidence="9">
    <location>
        <begin position="1"/>
        <end position="21"/>
    </location>
</feature>
<dbReference type="SUPFAM" id="SSF48726">
    <property type="entry name" value="Immunoglobulin"/>
    <property type="match status" value="2"/>
</dbReference>
<evidence type="ECO:0000313" key="11">
    <source>
        <dbReference type="Proteomes" id="UP000515150"/>
    </source>
</evidence>
<dbReference type="InterPro" id="IPR013783">
    <property type="entry name" value="Ig-like_fold"/>
</dbReference>
<keyword evidence="11" id="KW-1185">Reference proteome</keyword>
<feature type="chain" id="PRO_5027803718" evidence="9">
    <location>
        <begin position="22"/>
        <end position="296"/>
    </location>
</feature>
<evidence type="ECO:0000256" key="9">
    <source>
        <dbReference type="SAM" id="SignalP"/>
    </source>
</evidence>
<dbReference type="PROSITE" id="PS50835">
    <property type="entry name" value="IG_LIKE"/>
    <property type="match status" value="2"/>
</dbReference>
<reference evidence="12" key="1">
    <citation type="submission" date="2025-08" db="UniProtKB">
        <authorList>
            <consortium name="RefSeq"/>
        </authorList>
    </citation>
    <scope>IDENTIFICATION</scope>
</reference>
<gene>
    <name evidence="12" type="primary">LOC114847085</name>
</gene>
<dbReference type="GO" id="GO:0009617">
    <property type="term" value="P:response to bacterium"/>
    <property type="evidence" value="ECO:0007669"/>
    <property type="project" value="TreeGrafter"/>
</dbReference>
<keyword evidence="8" id="KW-0812">Transmembrane</keyword>
<dbReference type="GeneID" id="114847085"/>